<feature type="chain" id="PRO_5046866236" evidence="3">
    <location>
        <begin position="31"/>
        <end position="237"/>
    </location>
</feature>
<dbReference type="PRINTS" id="PR00722">
    <property type="entry name" value="CHYMOTRYPSIN"/>
</dbReference>
<gene>
    <name evidence="5" type="ORF">VA596_34460</name>
</gene>
<dbReference type="InterPro" id="IPR050430">
    <property type="entry name" value="Peptidase_S1"/>
</dbReference>
<dbReference type="InterPro" id="IPR001314">
    <property type="entry name" value="Peptidase_S1A"/>
</dbReference>
<feature type="domain" description="Peptidase S1" evidence="4">
    <location>
        <begin position="34"/>
        <end position="236"/>
    </location>
</feature>
<dbReference type="Gene3D" id="2.40.10.10">
    <property type="entry name" value="Trypsin-like serine proteases"/>
    <property type="match status" value="2"/>
</dbReference>
<keyword evidence="5" id="KW-0378">Hydrolase</keyword>
<dbReference type="PROSITE" id="PS50240">
    <property type="entry name" value="TRYPSIN_DOM"/>
    <property type="match status" value="1"/>
</dbReference>
<evidence type="ECO:0000256" key="2">
    <source>
        <dbReference type="ARBA" id="ARBA00023157"/>
    </source>
</evidence>
<name>A0ABU5REH5_9PSEU</name>
<evidence type="ECO:0000256" key="1">
    <source>
        <dbReference type="ARBA" id="ARBA00007664"/>
    </source>
</evidence>
<keyword evidence="6" id="KW-1185">Reference proteome</keyword>
<dbReference type="Proteomes" id="UP001304298">
    <property type="component" value="Unassembled WGS sequence"/>
</dbReference>
<dbReference type="PANTHER" id="PTHR24276:SF98">
    <property type="entry name" value="FI18310P1-RELATED"/>
    <property type="match status" value="1"/>
</dbReference>
<organism evidence="5 6">
    <name type="scientific">Amycolatopsis heterodermiae</name>
    <dbReference type="NCBI Taxonomy" id="3110235"/>
    <lineage>
        <taxon>Bacteria</taxon>
        <taxon>Bacillati</taxon>
        <taxon>Actinomycetota</taxon>
        <taxon>Actinomycetes</taxon>
        <taxon>Pseudonocardiales</taxon>
        <taxon>Pseudonocardiaceae</taxon>
        <taxon>Amycolatopsis</taxon>
    </lineage>
</organism>
<dbReference type="InterPro" id="IPR043504">
    <property type="entry name" value="Peptidase_S1_PA_chymotrypsin"/>
</dbReference>
<dbReference type="GO" id="GO:0016787">
    <property type="term" value="F:hydrolase activity"/>
    <property type="evidence" value="ECO:0007669"/>
    <property type="project" value="UniProtKB-KW"/>
</dbReference>
<protein>
    <submittedName>
        <fullName evidence="5">Trypsin-like serine protease</fullName>
        <ecNumber evidence="5">3.4.21.-</ecNumber>
    </submittedName>
</protein>
<keyword evidence="2" id="KW-1015">Disulfide bond</keyword>
<comment type="similarity">
    <text evidence="1">Belongs to the peptidase S1 family.</text>
</comment>
<dbReference type="InterPro" id="IPR009003">
    <property type="entry name" value="Peptidase_S1_PA"/>
</dbReference>
<dbReference type="EC" id="3.4.21.-" evidence="5"/>
<evidence type="ECO:0000313" key="5">
    <source>
        <dbReference type="EMBL" id="MEA5364678.1"/>
    </source>
</evidence>
<evidence type="ECO:0000256" key="3">
    <source>
        <dbReference type="SAM" id="SignalP"/>
    </source>
</evidence>
<evidence type="ECO:0000259" key="4">
    <source>
        <dbReference type="PROSITE" id="PS50240"/>
    </source>
</evidence>
<dbReference type="EMBL" id="JAYFSI010000010">
    <property type="protein sequence ID" value="MEA5364678.1"/>
    <property type="molecule type" value="Genomic_DNA"/>
</dbReference>
<dbReference type="SMART" id="SM00020">
    <property type="entry name" value="Tryp_SPc"/>
    <property type="match status" value="1"/>
</dbReference>
<accession>A0ABU5REH5</accession>
<dbReference type="InterPro" id="IPR001254">
    <property type="entry name" value="Trypsin_dom"/>
</dbReference>
<proteinExistence type="inferred from homology"/>
<comment type="caution">
    <text evidence="5">The sequence shown here is derived from an EMBL/GenBank/DDBJ whole genome shotgun (WGS) entry which is preliminary data.</text>
</comment>
<dbReference type="SUPFAM" id="SSF50494">
    <property type="entry name" value="Trypsin-like serine proteases"/>
    <property type="match status" value="1"/>
</dbReference>
<dbReference type="PANTHER" id="PTHR24276">
    <property type="entry name" value="POLYSERASE-RELATED"/>
    <property type="match status" value="1"/>
</dbReference>
<keyword evidence="3" id="KW-0732">Signal</keyword>
<reference evidence="5 6" key="1">
    <citation type="submission" date="2023-12" db="EMBL/GenBank/DDBJ databases">
        <title>Amycolatopsis sp. V23-08.</title>
        <authorList>
            <person name="Somphong A."/>
        </authorList>
    </citation>
    <scope>NUCLEOTIDE SEQUENCE [LARGE SCALE GENOMIC DNA]</scope>
    <source>
        <strain evidence="5 6">V23-08</strain>
    </source>
</reference>
<dbReference type="Pfam" id="PF00089">
    <property type="entry name" value="Trypsin"/>
    <property type="match status" value="1"/>
</dbReference>
<evidence type="ECO:0000313" key="6">
    <source>
        <dbReference type="Proteomes" id="UP001304298"/>
    </source>
</evidence>
<sequence>MRMSRASRAAAAVGAAAAALSLVSAGVADAQQDIIGGSTVSSAPWGAQIYWNNVTTYGGFECSGTIIAPQWVLTAQHCLNSPGMHVKVGNVTLQQGTNAVVDQQKASPNGDIALLHLSTAVNTTFMKLGTGNPPSGATNQIYGWGRTQGTSPPSSTLKTANVRVTGTSTDAFGGTAIASQGVNGAAWHGDSGGPELYNGVQVGVCSTGNNSGSNPQGTQNYASVASSRSWIRTTAGV</sequence>
<feature type="signal peptide" evidence="3">
    <location>
        <begin position="1"/>
        <end position="30"/>
    </location>
</feature>